<keyword evidence="4" id="KW-0067">ATP-binding</keyword>
<name>A0A8J5U0C3_FUSOX</name>
<evidence type="ECO:0000313" key="9">
    <source>
        <dbReference type="Proteomes" id="UP000693942"/>
    </source>
</evidence>
<dbReference type="InterPro" id="IPR005914">
    <property type="entry name" value="Acac_CoA_synth"/>
</dbReference>
<reference evidence="8" key="1">
    <citation type="submission" date="2021-04" db="EMBL/GenBank/DDBJ databases">
        <title>First draft genome resource for Brassicaceae pathogens Fusarium oxysporum f. sp. raphani and Fusarium oxysporum f. sp. rapae.</title>
        <authorList>
            <person name="Asai S."/>
        </authorList>
    </citation>
    <scope>NUCLEOTIDE SEQUENCE</scope>
    <source>
        <strain evidence="8">Tf1262</strain>
    </source>
</reference>
<dbReference type="AlphaFoldDB" id="A0A8J5U0C3"/>
<feature type="domain" description="Acetyl-coenzyme A synthetase N-terminal" evidence="7">
    <location>
        <begin position="41"/>
        <end position="99"/>
    </location>
</feature>
<dbReference type="NCBIfam" id="TIGR01217">
    <property type="entry name" value="ac_ac_CoA_syn"/>
    <property type="match status" value="1"/>
</dbReference>
<dbReference type="Pfam" id="PF13193">
    <property type="entry name" value="AMP-binding_C"/>
    <property type="match status" value="1"/>
</dbReference>
<dbReference type="InterPro" id="IPR025110">
    <property type="entry name" value="AMP-bd_C"/>
</dbReference>
<dbReference type="GO" id="GO:0005524">
    <property type="term" value="F:ATP binding"/>
    <property type="evidence" value="ECO:0007669"/>
    <property type="project" value="UniProtKB-KW"/>
</dbReference>
<evidence type="ECO:0000256" key="4">
    <source>
        <dbReference type="ARBA" id="ARBA00022840"/>
    </source>
</evidence>
<evidence type="ECO:0000256" key="1">
    <source>
        <dbReference type="ARBA" id="ARBA00006432"/>
    </source>
</evidence>
<sequence>MQASSAIAPKGPWIHPSPHLTRLDSFRRFINRKYDLNLNNYTELHKWSVDEIESFCHEIWTFCGLVYTKPPTAVAVGIESLWPRPRWFPGARLNYTENVLIKGLAAHPDAVAVSACREGGTEWRHLTWMELRHHVALYTSALRHAGVKQGDRVATVATNSVESLLILLAAGSVGAIFSSTAPDMGAKGIIERYAQIQPKVLFVESTVLYGGQRRDQREKLKTAVGELKKRVQQLEHVVVMTGPAWNDTGVIHLNDFLNVKPFPLEFAQLPFDHPIYILYSSGTTGPPKCRLVLAFVDSRAGVDLKSHSICHAGGAVLLQQKKDLILGADLRDDSTYYQYTTIGWMMWNMQVAALSIGSRIVLYDGSPLHPSPSFQVQLLEQQGVTHWGTSPKFLAALRHSVHEAFPPIQSLQVAVVSGAPLPTETSDWFYAMFPKQVALQSSSGGTDLAAGIVGGNLIVPLHGPQLAAPSLGMRVEIWDQSGKNIEDSGLKGDLVITKPFFSMPVTFWGEGGHEKYRKAYFDVFPGIWCHGDFMSKDLKTQCYIIHGRSDGVLNPGGVRFGTADLYNVLHKFPQVEDCIAVGQRRPKDHDERVLLFLKMRDNTQLEDSLRADIAKTIRKDLSGRHVPAYMFQVRDIPYTSNGKKIENLVRDIVCGKRVRVGGTAANPDCLREYEQYFHLPLVEDKAKL</sequence>
<dbReference type="GO" id="GO:0006629">
    <property type="term" value="P:lipid metabolic process"/>
    <property type="evidence" value="ECO:0007669"/>
    <property type="project" value="InterPro"/>
</dbReference>
<evidence type="ECO:0000259" key="6">
    <source>
        <dbReference type="Pfam" id="PF13193"/>
    </source>
</evidence>
<accession>A0A8J5U0C3</accession>
<dbReference type="Proteomes" id="UP000693942">
    <property type="component" value="Unassembled WGS sequence"/>
</dbReference>
<feature type="domain" description="AMP-dependent synthetase/ligase" evidence="5">
    <location>
        <begin position="105"/>
        <end position="500"/>
    </location>
</feature>
<organism evidence="8 9">
    <name type="scientific">Fusarium oxysporum f. sp. raphani</name>
    <dbReference type="NCBI Taxonomy" id="96318"/>
    <lineage>
        <taxon>Eukaryota</taxon>
        <taxon>Fungi</taxon>
        <taxon>Dikarya</taxon>
        <taxon>Ascomycota</taxon>
        <taxon>Pezizomycotina</taxon>
        <taxon>Sordariomycetes</taxon>
        <taxon>Hypocreomycetidae</taxon>
        <taxon>Hypocreales</taxon>
        <taxon>Nectriaceae</taxon>
        <taxon>Fusarium</taxon>
        <taxon>Fusarium oxysporum species complex</taxon>
    </lineage>
</organism>
<dbReference type="GO" id="GO:0030729">
    <property type="term" value="F:acetoacetate-CoA ligase activity"/>
    <property type="evidence" value="ECO:0007669"/>
    <property type="project" value="InterPro"/>
</dbReference>
<proteinExistence type="inferred from homology"/>
<dbReference type="Pfam" id="PF00501">
    <property type="entry name" value="AMP-binding"/>
    <property type="match status" value="1"/>
</dbReference>
<dbReference type="InterPro" id="IPR032387">
    <property type="entry name" value="ACAS_N"/>
</dbReference>
<dbReference type="PANTHER" id="PTHR42921">
    <property type="entry name" value="ACETOACETYL-COA SYNTHETASE"/>
    <property type="match status" value="1"/>
</dbReference>
<evidence type="ECO:0000256" key="2">
    <source>
        <dbReference type="ARBA" id="ARBA00022598"/>
    </source>
</evidence>
<evidence type="ECO:0000259" key="5">
    <source>
        <dbReference type="Pfam" id="PF00501"/>
    </source>
</evidence>
<keyword evidence="2" id="KW-0436">Ligase</keyword>
<evidence type="ECO:0000259" key="7">
    <source>
        <dbReference type="Pfam" id="PF16177"/>
    </source>
</evidence>
<dbReference type="Pfam" id="PF16177">
    <property type="entry name" value="ACAS_N"/>
    <property type="match status" value="1"/>
</dbReference>
<dbReference type="InterPro" id="IPR000873">
    <property type="entry name" value="AMP-dep_synth/lig_dom"/>
</dbReference>
<dbReference type="EMBL" id="JAELUR010000016">
    <property type="protein sequence ID" value="KAG7423320.1"/>
    <property type="molecule type" value="Genomic_DNA"/>
</dbReference>
<evidence type="ECO:0000313" key="8">
    <source>
        <dbReference type="EMBL" id="KAG7423320.1"/>
    </source>
</evidence>
<evidence type="ECO:0000256" key="3">
    <source>
        <dbReference type="ARBA" id="ARBA00022741"/>
    </source>
</evidence>
<keyword evidence="3" id="KW-0547">Nucleotide-binding</keyword>
<dbReference type="InterPro" id="IPR020845">
    <property type="entry name" value="AMP-binding_CS"/>
</dbReference>
<gene>
    <name evidence="8" type="primary">aacs</name>
    <name evidence="8" type="ORF">Forpi1262_v015565</name>
</gene>
<comment type="similarity">
    <text evidence="1">Belongs to the ATP-dependent AMP-binding enzyme family.</text>
</comment>
<dbReference type="PROSITE" id="PS00455">
    <property type="entry name" value="AMP_BINDING"/>
    <property type="match status" value="1"/>
</dbReference>
<feature type="domain" description="AMP-binding enzyme C-terminal" evidence="6">
    <location>
        <begin position="567"/>
        <end position="643"/>
    </location>
</feature>
<comment type="caution">
    <text evidence="8">The sequence shown here is derived from an EMBL/GenBank/DDBJ whole genome shotgun (WGS) entry which is preliminary data.</text>
</comment>
<protein>
    <submittedName>
        <fullName evidence="8">Acetoacetyl-CoA synthetase</fullName>
    </submittedName>
</protein>
<dbReference type="PANTHER" id="PTHR42921:SF1">
    <property type="entry name" value="ACETOACETYL-COA SYNTHETASE"/>
    <property type="match status" value="1"/>
</dbReference>